<feature type="signal peptide" evidence="1">
    <location>
        <begin position="1"/>
        <end position="23"/>
    </location>
</feature>
<dbReference type="Gene3D" id="3.50.50.100">
    <property type="match status" value="1"/>
</dbReference>
<comment type="caution">
    <text evidence="2">The sequence shown here is derived from an EMBL/GenBank/DDBJ whole genome shotgun (WGS) entry which is preliminary data.</text>
</comment>
<gene>
    <name evidence="2" type="ORF">QTG54_004674</name>
</gene>
<sequence>MRDCHRLILLPFVVSSLFLHSEHFFINAFTSTITRAAGNHRYQSNVFSASTDDDDITKNEKLRVVVVGGGWAGYSCAESISYNNIEDNNVDIVLLDAAKQAKGGLAGGFRDGSNNRPVEAGIHGFGENTRTRSI</sequence>
<evidence type="ECO:0000313" key="3">
    <source>
        <dbReference type="Proteomes" id="UP001224775"/>
    </source>
</evidence>
<dbReference type="InterPro" id="IPR036188">
    <property type="entry name" value="FAD/NAD-bd_sf"/>
</dbReference>
<protein>
    <recommendedName>
        <fullName evidence="4">FAD/NAD(P)-binding domain-containing protein</fullName>
    </recommendedName>
</protein>
<dbReference type="SUPFAM" id="SSF51905">
    <property type="entry name" value="FAD/NAD(P)-binding domain"/>
    <property type="match status" value="1"/>
</dbReference>
<dbReference type="EMBL" id="JATAAI010000007">
    <property type="protein sequence ID" value="KAK1744141.1"/>
    <property type="molecule type" value="Genomic_DNA"/>
</dbReference>
<organism evidence="2 3">
    <name type="scientific">Skeletonema marinoi</name>
    <dbReference type="NCBI Taxonomy" id="267567"/>
    <lineage>
        <taxon>Eukaryota</taxon>
        <taxon>Sar</taxon>
        <taxon>Stramenopiles</taxon>
        <taxon>Ochrophyta</taxon>
        <taxon>Bacillariophyta</taxon>
        <taxon>Coscinodiscophyceae</taxon>
        <taxon>Thalassiosirophycidae</taxon>
        <taxon>Thalassiosirales</taxon>
        <taxon>Skeletonemataceae</taxon>
        <taxon>Skeletonema</taxon>
        <taxon>Skeletonema marinoi-dohrnii complex</taxon>
    </lineage>
</organism>
<evidence type="ECO:0000313" key="2">
    <source>
        <dbReference type="EMBL" id="KAK1744141.1"/>
    </source>
</evidence>
<feature type="chain" id="PRO_5042118165" description="FAD/NAD(P)-binding domain-containing protein" evidence="1">
    <location>
        <begin position="24"/>
        <end position="134"/>
    </location>
</feature>
<reference evidence="2" key="1">
    <citation type="submission" date="2023-06" db="EMBL/GenBank/DDBJ databases">
        <title>Survivors Of The Sea: Transcriptome response of Skeletonema marinoi to long-term dormancy.</title>
        <authorList>
            <person name="Pinder M.I.M."/>
            <person name="Kourtchenko O."/>
            <person name="Robertson E.K."/>
            <person name="Larsson T."/>
            <person name="Maumus F."/>
            <person name="Osuna-Cruz C.M."/>
            <person name="Vancaester E."/>
            <person name="Stenow R."/>
            <person name="Vandepoele K."/>
            <person name="Ploug H."/>
            <person name="Bruchert V."/>
            <person name="Godhe A."/>
            <person name="Topel M."/>
        </authorList>
    </citation>
    <scope>NUCLEOTIDE SEQUENCE</scope>
    <source>
        <strain evidence="2">R05AC</strain>
    </source>
</reference>
<keyword evidence="3" id="KW-1185">Reference proteome</keyword>
<accession>A0AAD8YCX1</accession>
<keyword evidence="1" id="KW-0732">Signal</keyword>
<proteinExistence type="predicted"/>
<name>A0AAD8YCX1_9STRA</name>
<evidence type="ECO:0000256" key="1">
    <source>
        <dbReference type="SAM" id="SignalP"/>
    </source>
</evidence>
<evidence type="ECO:0008006" key="4">
    <source>
        <dbReference type="Google" id="ProtNLM"/>
    </source>
</evidence>
<dbReference type="AlphaFoldDB" id="A0AAD8YCX1"/>
<dbReference type="Proteomes" id="UP001224775">
    <property type="component" value="Unassembled WGS sequence"/>
</dbReference>
<dbReference type="Pfam" id="PF13450">
    <property type="entry name" value="NAD_binding_8"/>
    <property type="match status" value="1"/>
</dbReference>